<dbReference type="SUPFAM" id="SSF51197">
    <property type="entry name" value="Clavaminate synthase-like"/>
    <property type="match status" value="1"/>
</dbReference>
<organism evidence="2 3">
    <name type="scientific">Mucor plumbeus</name>
    <dbReference type="NCBI Taxonomy" id="97098"/>
    <lineage>
        <taxon>Eukaryota</taxon>
        <taxon>Fungi</taxon>
        <taxon>Fungi incertae sedis</taxon>
        <taxon>Mucoromycota</taxon>
        <taxon>Mucoromycotina</taxon>
        <taxon>Mucoromycetes</taxon>
        <taxon>Mucorales</taxon>
        <taxon>Mucorineae</taxon>
        <taxon>Mucoraceae</taxon>
        <taxon>Mucor</taxon>
    </lineage>
</organism>
<sequence>MAADSINDELEIPYYEIPPTYEEFLRNHLIPNKPCIIGPCFTRDWKANKEWVVPVVHDSEQEPKYKPNYIYLRKQYGTAQGQVAQCNKRHFTDQERTEMSFAEFCTQWEEDDGKPSLDYLKDLHLQKTFPDDKFYTVPNLFEDDWLNEYWLQQKGDDDYRFAYLGGHTTFTPLHADVYRSFSWSSNICGIKKWTIFPPGQEDLYKDKFSNSVYDVRDVDLTQFTKFDQVKKIVIYQKDGETVFVPSNWFHQVENIGAAISINHNWINASNIMLTYKSLRKDWNDCKHAIEDLEDTMPPVEFLQECQNLLLVHSGWDWRIFLNMIAHIVANRVEVPNIPINQPNLGWQMHRIEEVLKQWEADEPHLLEYFKNNGLFDTYLQLKSNMTIIKSNSNSKQ</sequence>
<dbReference type="GO" id="GO:0016706">
    <property type="term" value="F:2-oxoglutarate-dependent dioxygenase activity"/>
    <property type="evidence" value="ECO:0007669"/>
    <property type="project" value="TreeGrafter"/>
</dbReference>
<dbReference type="GO" id="GO:0043565">
    <property type="term" value="F:sequence-specific DNA binding"/>
    <property type="evidence" value="ECO:0007669"/>
    <property type="project" value="TreeGrafter"/>
</dbReference>
<dbReference type="Gene3D" id="2.60.120.650">
    <property type="entry name" value="Cupin"/>
    <property type="match status" value="1"/>
</dbReference>
<dbReference type="InterPro" id="IPR003347">
    <property type="entry name" value="JmjC_dom"/>
</dbReference>
<dbReference type="Proteomes" id="UP000650833">
    <property type="component" value="Unassembled WGS sequence"/>
</dbReference>
<dbReference type="InterPro" id="IPR050910">
    <property type="entry name" value="JMJD6_ArgDemeth/LysHydrox"/>
</dbReference>
<evidence type="ECO:0000313" key="3">
    <source>
        <dbReference type="Proteomes" id="UP000650833"/>
    </source>
</evidence>
<dbReference type="AlphaFoldDB" id="A0A8H7VBD6"/>
<dbReference type="PANTHER" id="PTHR12480">
    <property type="entry name" value="ARGININE DEMETHYLASE AND LYSYL-HYDROXYLASE JMJD"/>
    <property type="match status" value="1"/>
</dbReference>
<comment type="caution">
    <text evidence="2">The sequence shown here is derived from an EMBL/GenBank/DDBJ whole genome shotgun (WGS) entry which is preliminary data.</text>
</comment>
<evidence type="ECO:0000259" key="1">
    <source>
        <dbReference type="PROSITE" id="PS51184"/>
    </source>
</evidence>
<dbReference type="GO" id="GO:0045905">
    <property type="term" value="P:positive regulation of translational termination"/>
    <property type="evidence" value="ECO:0007669"/>
    <property type="project" value="TreeGrafter"/>
</dbReference>
<dbReference type="PROSITE" id="PS51184">
    <property type="entry name" value="JMJC"/>
    <property type="match status" value="1"/>
</dbReference>
<dbReference type="PANTHER" id="PTHR12480:SF6">
    <property type="entry name" value="2-OXOGLUTARATE AND IRON-DEPENDENT OXYGENASE JMJD4"/>
    <property type="match status" value="1"/>
</dbReference>
<evidence type="ECO:0000313" key="2">
    <source>
        <dbReference type="EMBL" id="KAG2214205.1"/>
    </source>
</evidence>
<accession>A0A8H7VBD6</accession>
<name>A0A8H7VBD6_9FUNG</name>
<dbReference type="GO" id="GO:0005634">
    <property type="term" value="C:nucleus"/>
    <property type="evidence" value="ECO:0007669"/>
    <property type="project" value="TreeGrafter"/>
</dbReference>
<keyword evidence="3" id="KW-1185">Reference proteome</keyword>
<feature type="domain" description="JmjC" evidence="1">
    <location>
        <begin position="126"/>
        <end position="282"/>
    </location>
</feature>
<gene>
    <name evidence="2" type="ORF">INT46_010440</name>
</gene>
<dbReference type="GO" id="GO:0005737">
    <property type="term" value="C:cytoplasm"/>
    <property type="evidence" value="ECO:0007669"/>
    <property type="project" value="TreeGrafter"/>
</dbReference>
<dbReference type="EMBL" id="JAEPRC010000027">
    <property type="protein sequence ID" value="KAG2214205.1"/>
    <property type="molecule type" value="Genomic_DNA"/>
</dbReference>
<reference evidence="2" key="1">
    <citation type="submission" date="2020-12" db="EMBL/GenBank/DDBJ databases">
        <title>Metabolic potential, ecology and presence of endohyphal bacteria is reflected in genomic diversity of Mucoromycotina.</title>
        <authorList>
            <person name="Muszewska A."/>
            <person name="Okrasinska A."/>
            <person name="Steczkiewicz K."/>
            <person name="Drgas O."/>
            <person name="Orlowska M."/>
            <person name="Perlinska-Lenart U."/>
            <person name="Aleksandrzak-Piekarczyk T."/>
            <person name="Szatraj K."/>
            <person name="Zielenkiewicz U."/>
            <person name="Pilsyk S."/>
            <person name="Malc E."/>
            <person name="Mieczkowski P."/>
            <person name="Kruszewska J.S."/>
            <person name="Biernat P."/>
            <person name="Pawlowska J."/>
        </authorList>
    </citation>
    <scope>NUCLEOTIDE SEQUENCE</scope>
    <source>
        <strain evidence="2">CBS 226.32</strain>
    </source>
</reference>
<dbReference type="OrthoDB" id="424465at2759"/>
<proteinExistence type="predicted"/>
<dbReference type="Pfam" id="PF13621">
    <property type="entry name" value="Cupin_8"/>
    <property type="match status" value="1"/>
</dbReference>
<protein>
    <recommendedName>
        <fullName evidence="1">JmjC domain-containing protein</fullName>
    </recommendedName>
</protein>
<dbReference type="InterPro" id="IPR041667">
    <property type="entry name" value="Cupin_8"/>
</dbReference>
<dbReference type="SMART" id="SM00558">
    <property type="entry name" value="JmjC"/>
    <property type="match status" value="1"/>
</dbReference>